<evidence type="ECO:0000256" key="7">
    <source>
        <dbReference type="ARBA" id="ARBA00023180"/>
    </source>
</evidence>
<comment type="subcellular location">
    <subcellularLocation>
        <location evidence="1">Membrane</location>
        <topology evidence="1">Single-pass type I membrane protein</topology>
    </subcellularLocation>
</comment>
<protein>
    <recommendedName>
        <fullName evidence="11">Mucin core protein</fullName>
    </recommendedName>
</protein>
<comment type="caution">
    <text evidence="9">The sequence shown here is derived from an EMBL/GenBank/DDBJ whole genome shotgun (WGS) entry which is preliminary data.</text>
</comment>
<keyword evidence="3 8" id="KW-0812">Transmembrane</keyword>
<feature type="transmembrane region" description="Helical" evidence="8">
    <location>
        <begin position="161"/>
        <end position="181"/>
    </location>
</feature>
<evidence type="ECO:0000256" key="1">
    <source>
        <dbReference type="ARBA" id="ARBA00004479"/>
    </source>
</evidence>
<dbReference type="Proteomes" id="UP001321473">
    <property type="component" value="Unassembled WGS sequence"/>
</dbReference>
<evidence type="ECO:0000313" key="10">
    <source>
        <dbReference type="Proteomes" id="UP001321473"/>
    </source>
</evidence>
<evidence type="ECO:0000256" key="5">
    <source>
        <dbReference type="ARBA" id="ARBA00022989"/>
    </source>
</evidence>
<dbReference type="GO" id="GO:0016020">
    <property type="term" value="C:membrane"/>
    <property type="evidence" value="ECO:0007669"/>
    <property type="project" value="UniProtKB-SubCell"/>
</dbReference>
<dbReference type="InterPro" id="IPR007947">
    <property type="entry name" value="CD164_MGC24"/>
</dbReference>
<evidence type="ECO:0000256" key="6">
    <source>
        <dbReference type="ARBA" id="ARBA00023136"/>
    </source>
</evidence>
<keyword evidence="6 8" id="KW-0472">Membrane</keyword>
<reference evidence="9 10" key="1">
    <citation type="journal article" date="2023" name="Arcadia Sci">
        <title>De novo assembly of a long-read Amblyomma americanum tick genome.</title>
        <authorList>
            <person name="Chou S."/>
            <person name="Poskanzer K.E."/>
            <person name="Rollins M."/>
            <person name="Thuy-Boun P.S."/>
        </authorList>
    </citation>
    <scope>NUCLEOTIDE SEQUENCE [LARGE SCALE GENOMIC DNA]</scope>
    <source>
        <strain evidence="9">F_SG_1</strain>
        <tissue evidence="9">Salivary glands</tissue>
    </source>
</reference>
<dbReference type="PANTHER" id="PTHR11337">
    <property type="entry name" value="MUCIN/PORIMIN"/>
    <property type="match status" value="1"/>
</dbReference>
<dbReference type="Pfam" id="PF05283">
    <property type="entry name" value="MGC-24"/>
    <property type="match status" value="1"/>
</dbReference>
<keyword evidence="5 8" id="KW-1133">Transmembrane helix</keyword>
<organism evidence="9 10">
    <name type="scientific">Amblyomma americanum</name>
    <name type="common">Lone star tick</name>
    <dbReference type="NCBI Taxonomy" id="6943"/>
    <lineage>
        <taxon>Eukaryota</taxon>
        <taxon>Metazoa</taxon>
        <taxon>Ecdysozoa</taxon>
        <taxon>Arthropoda</taxon>
        <taxon>Chelicerata</taxon>
        <taxon>Arachnida</taxon>
        <taxon>Acari</taxon>
        <taxon>Parasitiformes</taxon>
        <taxon>Ixodida</taxon>
        <taxon>Ixodoidea</taxon>
        <taxon>Ixodidae</taxon>
        <taxon>Amblyomminae</taxon>
        <taxon>Amblyomma</taxon>
    </lineage>
</organism>
<dbReference type="AlphaFoldDB" id="A0AAQ4DFE2"/>
<sequence>MQRQQRQLHAARTVFRSVRVSPLSARQHVSCSIQYFIRIPQVPQTMKLLAAGVLLYGLWAVARCSDPGTPASELVIFSNDTNTTVSPPVTITTPPAPPQPTPANMTTAPTNATTPQPTPANMTTVTTPLPTVPVTNATTVTPSTAVPPTAVPPPERHFDTLSFLGGIILTLGCLAICYVGFKFYKARTERNYHTL</sequence>
<evidence type="ECO:0000256" key="8">
    <source>
        <dbReference type="SAM" id="Phobius"/>
    </source>
</evidence>
<name>A0AAQ4DFE2_AMBAM</name>
<dbReference type="PANTHER" id="PTHR11337:SF8">
    <property type="entry name" value="VISGUN, ISOFORM E"/>
    <property type="match status" value="1"/>
</dbReference>
<dbReference type="EMBL" id="JARKHS020031447">
    <property type="protein sequence ID" value="KAK8761182.1"/>
    <property type="molecule type" value="Genomic_DNA"/>
</dbReference>
<proteinExistence type="inferred from homology"/>
<accession>A0AAQ4DFE2</accession>
<evidence type="ECO:0000256" key="4">
    <source>
        <dbReference type="ARBA" id="ARBA00022729"/>
    </source>
</evidence>
<evidence type="ECO:0000313" key="9">
    <source>
        <dbReference type="EMBL" id="KAK8761182.1"/>
    </source>
</evidence>
<keyword evidence="7" id="KW-0325">Glycoprotein</keyword>
<comment type="similarity">
    <text evidence="2">Belongs to the CD164 family.</text>
</comment>
<gene>
    <name evidence="9" type="ORF">V5799_027550</name>
</gene>
<evidence type="ECO:0000256" key="2">
    <source>
        <dbReference type="ARBA" id="ARBA00005341"/>
    </source>
</evidence>
<dbReference type="GO" id="GO:0031410">
    <property type="term" value="C:cytoplasmic vesicle"/>
    <property type="evidence" value="ECO:0007669"/>
    <property type="project" value="TreeGrafter"/>
</dbReference>
<evidence type="ECO:0008006" key="11">
    <source>
        <dbReference type="Google" id="ProtNLM"/>
    </source>
</evidence>
<keyword evidence="4" id="KW-0732">Signal</keyword>
<evidence type="ECO:0000256" key="3">
    <source>
        <dbReference type="ARBA" id="ARBA00022692"/>
    </source>
</evidence>
<keyword evidence="10" id="KW-1185">Reference proteome</keyword>